<dbReference type="SUPFAM" id="SSF52980">
    <property type="entry name" value="Restriction endonuclease-like"/>
    <property type="match status" value="1"/>
</dbReference>
<feature type="domain" description="YqaJ viral recombinase" evidence="1">
    <location>
        <begin position="40"/>
        <end position="95"/>
    </location>
</feature>
<dbReference type="InterPro" id="IPR011604">
    <property type="entry name" value="PDDEXK-like_dom_sf"/>
</dbReference>
<proteinExistence type="predicted"/>
<name>A0A8S3QHW7_MYTED</name>
<evidence type="ECO:0000313" key="3">
    <source>
        <dbReference type="Proteomes" id="UP000683360"/>
    </source>
</evidence>
<dbReference type="Pfam" id="PF09588">
    <property type="entry name" value="YqaJ"/>
    <property type="match status" value="1"/>
</dbReference>
<dbReference type="PANTHER" id="PTHR46609:SF8">
    <property type="entry name" value="YQAJ VIRAL RECOMBINASE DOMAIN-CONTAINING PROTEIN"/>
    <property type="match status" value="1"/>
</dbReference>
<reference evidence="2" key="1">
    <citation type="submission" date="2021-03" db="EMBL/GenBank/DDBJ databases">
        <authorList>
            <person name="Bekaert M."/>
        </authorList>
    </citation>
    <scope>NUCLEOTIDE SEQUENCE</scope>
</reference>
<dbReference type="GO" id="GO:0006281">
    <property type="term" value="P:DNA repair"/>
    <property type="evidence" value="ECO:0007669"/>
    <property type="project" value="UniProtKB-ARBA"/>
</dbReference>
<dbReference type="InterPro" id="IPR011335">
    <property type="entry name" value="Restrct_endonuc-II-like"/>
</dbReference>
<dbReference type="InterPro" id="IPR019080">
    <property type="entry name" value="YqaJ_viral_recombinase"/>
</dbReference>
<protein>
    <recommendedName>
        <fullName evidence="1">YqaJ viral recombinase domain-containing protein</fullName>
    </recommendedName>
</protein>
<dbReference type="EMBL" id="CAJPWZ010000554">
    <property type="protein sequence ID" value="CAG2196320.1"/>
    <property type="molecule type" value="Genomic_DNA"/>
</dbReference>
<dbReference type="OrthoDB" id="6135193at2759"/>
<dbReference type="AlphaFoldDB" id="A0A8S3QHW7"/>
<comment type="caution">
    <text evidence="2">The sequence shown here is derived from an EMBL/GenBank/DDBJ whole genome shotgun (WGS) entry which is preliminary data.</text>
</comment>
<keyword evidence="3" id="KW-1185">Reference proteome</keyword>
<gene>
    <name evidence="2" type="ORF">MEDL_11209</name>
</gene>
<dbReference type="PANTHER" id="PTHR46609">
    <property type="entry name" value="EXONUCLEASE, PHAGE-TYPE/RECB, C-TERMINAL DOMAIN-CONTAINING PROTEIN"/>
    <property type="match status" value="1"/>
</dbReference>
<sequence>MEHGKNNEINAVATICGKILPTLYPTTIFKEVGCYVKWKEVKPFVVASPDGEGDEGQTKRFLFEIKCPYASEWKAPVHYNIPEYYVPQILCQMGTSVETLGYHVKESLFVSWSMESTTAFHVKFDGLLWGMMEREIEALYGHSNKARPTKKRPESKVIKEKIASFLSNNVSFLGEFKSLKAIPCNDENHETSSGMYYSHKMDIQIRSNIDLREVQLYAEETERLIKEHFKLDTEIPSDIIVFMLSDLDRTFDPQKPYVYPVAYGYSSKTLKVETVRNMLDYLRRELMSYDINVQVEAFDGQFIKLAIDGKDGSSLTLLQERKKHWKEVCKITVNDLARPYLEVGKLPCVVRTFDDAYYSGPIHVSGILQHCYEEICTDMAINLFREALTVKLQSQELESARTNDIDTDSEQHDIELDHDNNLPTADLYLLCDKDYSEILKFFTKNASIRRQATWKLMDLSTFKKCFETHDVINKNFTKNELQSSYKVFVPRDSAKSHSLNISSKSNKDSYVDFFVKAAACSSNLSPARPRSKQRNPKKLKQIIMDKFRTIKKETLNVIAAHVRWTERSKNWNDNNCSPIQMEELKNLGFQSKYDWFSTPDKTEDKLLVRFLDHHHLLTNCRIHCCKKGYKEMDINPLHGIKLQLRAKKMAQD</sequence>
<dbReference type="Gene3D" id="3.90.320.10">
    <property type="match status" value="1"/>
</dbReference>
<evidence type="ECO:0000313" key="2">
    <source>
        <dbReference type="EMBL" id="CAG2196320.1"/>
    </source>
</evidence>
<organism evidence="2 3">
    <name type="scientific">Mytilus edulis</name>
    <name type="common">Blue mussel</name>
    <dbReference type="NCBI Taxonomy" id="6550"/>
    <lineage>
        <taxon>Eukaryota</taxon>
        <taxon>Metazoa</taxon>
        <taxon>Spiralia</taxon>
        <taxon>Lophotrochozoa</taxon>
        <taxon>Mollusca</taxon>
        <taxon>Bivalvia</taxon>
        <taxon>Autobranchia</taxon>
        <taxon>Pteriomorphia</taxon>
        <taxon>Mytilida</taxon>
        <taxon>Mytiloidea</taxon>
        <taxon>Mytilidae</taxon>
        <taxon>Mytilinae</taxon>
        <taxon>Mytilus</taxon>
    </lineage>
</organism>
<dbReference type="InterPro" id="IPR051703">
    <property type="entry name" value="NF-kappa-B_Signaling_Reg"/>
</dbReference>
<accession>A0A8S3QHW7</accession>
<evidence type="ECO:0000259" key="1">
    <source>
        <dbReference type="Pfam" id="PF09588"/>
    </source>
</evidence>
<dbReference type="Proteomes" id="UP000683360">
    <property type="component" value="Unassembled WGS sequence"/>
</dbReference>